<name>A0A9X3RD30_9BACL</name>
<gene>
    <name evidence="5" type="ORF">M9R32_01950</name>
</gene>
<dbReference type="PANTHER" id="PTHR30363:SF56">
    <property type="entry name" value="TRANSCRIPTIONAL REGULATOR, DEOR FAMILY"/>
    <property type="match status" value="1"/>
</dbReference>
<dbReference type="Proteomes" id="UP001152173">
    <property type="component" value="Unassembled WGS sequence"/>
</dbReference>
<dbReference type="RefSeq" id="WP_269925051.1">
    <property type="nucleotide sequence ID" value="NZ_JAMKBJ010000001.1"/>
</dbReference>
<evidence type="ECO:0000259" key="4">
    <source>
        <dbReference type="PROSITE" id="PS51000"/>
    </source>
</evidence>
<dbReference type="GO" id="GO:0003677">
    <property type="term" value="F:DNA binding"/>
    <property type="evidence" value="ECO:0007669"/>
    <property type="project" value="UniProtKB-KW"/>
</dbReference>
<dbReference type="AlphaFoldDB" id="A0A9X3RD30"/>
<keyword evidence="6" id="KW-1185">Reference proteome</keyword>
<dbReference type="PRINTS" id="PR00037">
    <property type="entry name" value="HTHLACR"/>
</dbReference>
<dbReference type="InterPro" id="IPR014036">
    <property type="entry name" value="DeoR-like_C"/>
</dbReference>
<dbReference type="InterPro" id="IPR001034">
    <property type="entry name" value="DeoR_HTH"/>
</dbReference>
<dbReference type="PANTHER" id="PTHR30363">
    <property type="entry name" value="HTH-TYPE TRANSCRIPTIONAL REGULATOR SRLR-RELATED"/>
    <property type="match status" value="1"/>
</dbReference>
<evidence type="ECO:0000256" key="2">
    <source>
        <dbReference type="ARBA" id="ARBA00023125"/>
    </source>
</evidence>
<dbReference type="Pfam" id="PF00455">
    <property type="entry name" value="DeoRC"/>
    <property type="match status" value="1"/>
</dbReference>
<keyword evidence="3" id="KW-0804">Transcription</keyword>
<dbReference type="InterPro" id="IPR050313">
    <property type="entry name" value="Carb_Metab_HTH_regulators"/>
</dbReference>
<feature type="domain" description="HTH deoR-type" evidence="4">
    <location>
        <begin position="3"/>
        <end position="58"/>
    </location>
</feature>
<dbReference type="InterPro" id="IPR036390">
    <property type="entry name" value="WH_DNA-bd_sf"/>
</dbReference>
<protein>
    <submittedName>
        <fullName evidence="5">DeoR/GlpR family DNA-binding transcription regulator</fullName>
    </submittedName>
</protein>
<evidence type="ECO:0000256" key="1">
    <source>
        <dbReference type="ARBA" id="ARBA00023015"/>
    </source>
</evidence>
<keyword evidence="2 5" id="KW-0238">DNA-binding</keyword>
<dbReference type="PROSITE" id="PS00894">
    <property type="entry name" value="HTH_DEOR_1"/>
    <property type="match status" value="1"/>
</dbReference>
<dbReference type="InterPro" id="IPR037171">
    <property type="entry name" value="NagB/RpiA_transferase-like"/>
</dbReference>
<dbReference type="Gene3D" id="1.10.10.10">
    <property type="entry name" value="Winged helix-like DNA-binding domain superfamily/Winged helix DNA-binding domain"/>
    <property type="match status" value="1"/>
</dbReference>
<dbReference type="SMART" id="SM01134">
    <property type="entry name" value="DeoRC"/>
    <property type="match status" value="1"/>
</dbReference>
<dbReference type="SMART" id="SM00420">
    <property type="entry name" value="HTH_DEOR"/>
    <property type="match status" value="1"/>
</dbReference>
<dbReference type="SUPFAM" id="SSF100950">
    <property type="entry name" value="NagB/RpiA/CoA transferase-like"/>
    <property type="match status" value="1"/>
</dbReference>
<comment type="caution">
    <text evidence="5">The sequence shown here is derived from an EMBL/GenBank/DDBJ whole genome shotgun (WGS) entry which is preliminary data.</text>
</comment>
<dbReference type="SUPFAM" id="SSF46785">
    <property type="entry name" value="Winged helix' DNA-binding domain"/>
    <property type="match status" value="1"/>
</dbReference>
<evidence type="ECO:0000313" key="6">
    <source>
        <dbReference type="Proteomes" id="UP001152173"/>
    </source>
</evidence>
<sequence>MLTTERHNLILSMLTQKQTIKIQEIVEATSASESTIRRDLTELENLGKLVRIFGGATVPSRYANEPSVIVKSSKNTQEKVQLAKYAASSIQNGQCIFLDAGTTINHMIPFLQEKNVIVVTNGLTHMDLLNELGIQTYMTGGYMKRLTGALVGSQAIQSLESYRFDLCFLGVNGIHATHGYTTPDPEEAAIKKLASSHAQKTYVVADHTKVNTVSFAKIMDIHDAELIVNEIDNETFESLIKLTDVKVVST</sequence>
<keyword evidence="1" id="KW-0805">Transcription regulation</keyword>
<dbReference type="InterPro" id="IPR018356">
    <property type="entry name" value="Tscrpt_reg_HTH_DeoR_CS"/>
</dbReference>
<accession>A0A9X3RD30</accession>
<reference evidence="5" key="1">
    <citation type="submission" date="2022-05" db="EMBL/GenBank/DDBJ databases">
        <authorList>
            <person name="Colautti A."/>
            <person name="Iacumin L."/>
        </authorList>
    </citation>
    <scope>NUCLEOTIDE SEQUENCE</scope>
    <source>
        <strain evidence="5">SK 55</strain>
    </source>
</reference>
<dbReference type="EMBL" id="JAMKBJ010000001">
    <property type="protein sequence ID" value="MCZ8535952.1"/>
    <property type="molecule type" value="Genomic_DNA"/>
</dbReference>
<dbReference type="Gene3D" id="3.40.50.1360">
    <property type="match status" value="1"/>
</dbReference>
<proteinExistence type="predicted"/>
<evidence type="ECO:0000313" key="5">
    <source>
        <dbReference type="EMBL" id="MCZ8535952.1"/>
    </source>
</evidence>
<evidence type="ECO:0000256" key="3">
    <source>
        <dbReference type="ARBA" id="ARBA00023163"/>
    </source>
</evidence>
<dbReference type="PROSITE" id="PS51000">
    <property type="entry name" value="HTH_DEOR_2"/>
    <property type="match status" value="1"/>
</dbReference>
<dbReference type="GO" id="GO:0003700">
    <property type="term" value="F:DNA-binding transcription factor activity"/>
    <property type="evidence" value="ECO:0007669"/>
    <property type="project" value="InterPro"/>
</dbReference>
<dbReference type="Pfam" id="PF08220">
    <property type="entry name" value="HTH_DeoR"/>
    <property type="match status" value="1"/>
</dbReference>
<organism evidence="5 6">
    <name type="scientific">Paenisporosarcina quisquiliarum</name>
    <dbReference type="NCBI Taxonomy" id="365346"/>
    <lineage>
        <taxon>Bacteria</taxon>
        <taxon>Bacillati</taxon>
        <taxon>Bacillota</taxon>
        <taxon>Bacilli</taxon>
        <taxon>Bacillales</taxon>
        <taxon>Caryophanaceae</taxon>
        <taxon>Paenisporosarcina</taxon>
    </lineage>
</organism>
<dbReference type="InterPro" id="IPR036388">
    <property type="entry name" value="WH-like_DNA-bd_sf"/>
</dbReference>